<evidence type="ECO:0000313" key="2">
    <source>
        <dbReference type="EMBL" id="ERN09190.1"/>
    </source>
</evidence>
<dbReference type="STRING" id="13333.W1PPU0"/>
<dbReference type="PANTHER" id="PTHR21091:SF167">
    <property type="entry name" value="UROPORPHYRINOGEN DECARBOXYLASE 1, CHLOROPLASTIC"/>
    <property type="match status" value="1"/>
</dbReference>
<reference evidence="3" key="1">
    <citation type="journal article" date="2013" name="Science">
        <title>The Amborella genome and the evolution of flowering plants.</title>
        <authorList>
            <consortium name="Amborella Genome Project"/>
        </authorList>
    </citation>
    <scope>NUCLEOTIDE SEQUENCE [LARGE SCALE GENOMIC DNA]</scope>
</reference>
<organism evidence="2 3">
    <name type="scientific">Amborella trichopoda</name>
    <dbReference type="NCBI Taxonomy" id="13333"/>
    <lineage>
        <taxon>Eukaryota</taxon>
        <taxon>Viridiplantae</taxon>
        <taxon>Streptophyta</taxon>
        <taxon>Embryophyta</taxon>
        <taxon>Tracheophyta</taxon>
        <taxon>Spermatophyta</taxon>
        <taxon>Magnoliopsida</taxon>
        <taxon>Amborellales</taxon>
        <taxon>Amborellaceae</taxon>
        <taxon>Amborella</taxon>
    </lineage>
</organism>
<sequence length="111" mass="12411">MVSKVKKACPQIPLVLYVNGNGGLLEHMKGTGVDVIGLDWTVDMEDGRRRLGDGIGLQGNVDPAFLFSPLPALTDEIQREIMHDIPYSSFTCYTSVVDQYERTCELLQFYL</sequence>
<dbReference type="AlphaFoldDB" id="W1PPU0"/>
<dbReference type="InterPro" id="IPR038071">
    <property type="entry name" value="UROD/MetE-like_sf"/>
</dbReference>
<dbReference type="EMBL" id="KI393051">
    <property type="protein sequence ID" value="ERN09190.1"/>
    <property type="molecule type" value="Genomic_DNA"/>
</dbReference>
<feature type="domain" description="Uroporphyrinogen decarboxylase (URO-D)" evidence="1">
    <location>
        <begin position="2"/>
        <end position="81"/>
    </location>
</feature>
<dbReference type="Gramene" id="ERN09190">
    <property type="protein sequence ID" value="ERN09190"/>
    <property type="gene ID" value="AMTR_s00014p00244010"/>
</dbReference>
<evidence type="ECO:0000259" key="1">
    <source>
        <dbReference type="Pfam" id="PF01208"/>
    </source>
</evidence>
<dbReference type="eggNOG" id="KOG2872">
    <property type="taxonomic scope" value="Eukaryota"/>
</dbReference>
<dbReference type="PANTHER" id="PTHR21091">
    <property type="entry name" value="METHYLTETRAHYDROFOLATE:HOMOCYSTEINE METHYLTRANSFERASE RELATED"/>
    <property type="match status" value="1"/>
</dbReference>
<dbReference type="GO" id="GO:0004853">
    <property type="term" value="F:uroporphyrinogen decarboxylase activity"/>
    <property type="evidence" value="ECO:0007669"/>
    <property type="project" value="InterPro"/>
</dbReference>
<gene>
    <name evidence="2" type="ORF">AMTR_s00014p00244010</name>
</gene>
<dbReference type="HOGENOM" id="CLU_2161781_0_0_1"/>
<dbReference type="SUPFAM" id="SSF51726">
    <property type="entry name" value="UROD/MetE-like"/>
    <property type="match status" value="1"/>
</dbReference>
<dbReference type="GO" id="GO:0006779">
    <property type="term" value="P:porphyrin-containing compound biosynthetic process"/>
    <property type="evidence" value="ECO:0007669"/>
    <property type="project" value="InterPro"/>
</dbReference>
<dbReference type="Pfam" id="PF01208">
    <property type="entry name" value="URO-D"/>
    <property type="match status" value="1"/>
</dbReference>
<dbReference type="InterPro" id="IPR000257">
    <property type="entry name" value="Uroporphyrinogen_deCOase"/>
</dbReference>
<dbReference type="Proteomes" id="UP000017836">
    <property type="component" value="Unassembled WGS sequence"/>
</dbReference>
<evidence type="ECO:0000313" key="3">
    <source>
        <dbReference type="Proteomes" id="UP000017836"/>
    </source>
</evidence>
<keyword evidence="3" id="KW-1185">Reference proteome</keyword>
<protein>
    <recommendedName>
        <fullName evidence="1">Uroporphyrinogen decarboxylase (URO-D) domain-containing protein</fullName>
    </recommendedName>
</protein>
<name>W1PPU0_AMBTC</name>
<proteinExistence type="predicted"/>
<accession>W1PPU0</accession>
<dbReference type="Gene3D" id="3.20.20.210">
    <property type="match status" value="1"/>
</dbReference>